<dbReference type="RefSeq" id="WP_122223666.1">
    <property type="nucleotide sequence ID" value="NZ_RBQB01000299.1"/>
</dbReference>
<dbReference type="EMBL" id="RBQB01000299">
    <property type="protein sequence ID" value="RMO82527.1"/>
    <property type="molecule type" value="Genomic_DNA"/>
</dbReference>
<dbReference type="Proteomes" id="UP000279372">
    <property type="component" value="Unassembled WGS sequence"/>
</dbReference>
<sequence>MTAAMFGLLGVLLGGFITVIKEVVFRRNKSQKDLLYLSIIVSTELERFVSQCIDAVNDDGLYHGQRNTQGCLEVQTASPGFVIDGMQVDWQTLPANLLYEVLDLPYQIEKAQQIISSTFEYVATPPDYDEGFWERSYQYSILGLKAADLVVRLRIHSRVPQRETSGWTPLDAMRENIEKYERYRDSRT</sequence>
<proteinExistence type="predicted"/>
<reference evidence="1 2" key="1">
    <citation type="submission" date="2018-08" db="EMBL/GenBank/DDBJ databases">
        <title>Recombination of ecologically and evolutionarily significant loci maintains genetic cohesion in the Pseudomonas syringae species complex.</title>
        <authorList>
            <person name="Dillon M."/>
            <person name="Thakur S."/>
            <person name="Almeida R.N.D."/>
            <person name="Weir B.S."/>
            <person name="Guttman D.S."/>
        </authorList>
    </citation>
    <scope>NUCLEOTIDE SEQUENCE [LARGE SCALE GENOMIC DNA]</scope>
    <source>
        <strain evidence="1 2">ICMP 8902</strain>
    </source>
</reference>
<dbReference type="AlphaFoldDB" id="A0A3M3YJ52"/>
<organism evidence="1 2">
    <name type="scientific">Pseudomonas syringae pv. philadelphi</name>
    <dbReference type="NCBI Taxonomy" id="251706"/>
    <lineage>
        <taxon>Bacteria</taxon>
        <taxon>Pseudomonadati</taxon>
        <taxon>Pseudomonadota</taxon>
        <taxon>Gammaproteobacteria</taxon>
        <taxon>Pseudomonadales</taxon>
        <taxon>Pseudomonadaceae</taxon>
        <taxon>Pseudomonas</taxon>
    </lineage>
</organism>
<evidence type="ECO:0000313" key="1">
    <source>
        <dbReference type="EMBL" id="RMO82527.1"/>
    </source>
</evidence>
<name>A0A3M3YJ52_9PSED</name>
<comment type="caution">
    <text evidence="1">The sequence shown here is derived from an EMBL/GenBank/DDBJ whole genome shotgun (WGS) entry which is preliminary data.</text>
</comment>
<accession>A0A3M3YJ52</accession>
<protein>
    <submittedName>
        <fullName evidence="1">Uncharacterized protein</fullName>
    </submittedName>
</protein>
<gene>
    <name evidence="1" type="ORF">ALQ33_200017</name>
</gene>
<evidence type="ECO:0000313" key="2">
    <source>
        <dbReference type="Proteomes" id="UP000279372"/>
    </source>
</evidence>